<feature type="domain" description="Dehydrogenase E1 component" evidence="4">
    <location>
        <begin position="148"/>
        <end position="242"/>
    </location>
</feature>
<organism evidence="5">
    <name type="scientific">marine sediment metagenome</name>
    <dbReference type="NCBI Taxonomy" id="412755"/>
    <lineage>
        <taxon>unclassified sequences</taxon>
        <taxon>metagenomes</taxon>
        <taxon>ecological metagenomes</taxon>
    </lineage>
</organism>
<reference evidence="5" key="1">
    <citation type="journal article" date="2014" name="Front. Microbiol.">
        <title>High frequency of phylogenetically diverse reductive dehalogenase-homologous genes in deep subseafloor sedimentary metagenomes.</title>
        <authorList>
            <person name="Kawai M."/>
            <person name="Futagami T."/>
            <person name="Toyoda A."/>
            <person name="Takaki Y."/>
            <person name="Nishi S."/>
            <person name="Hori S."/>
            <person name="Arai W."/>
            <person name="Tsubouchi T."/>
            <person name="Morono Y."/>
            <person name="Uchiyama I."/>
            <person name="Ito T."/>
            <person name="Fujiyama A."/>
            <person name="Inagaki F."/>
            <person name="Takami H."/>
        </authorList>
    </citation>
    <scope>NUCLEOTIDE SEQUENCE</scope>
    <source>
        <strain evidence="5">Expedition CK06-06</strain>
    </source>
</reference>
<evidence type="ECO:0000256" key="1">
    <source>
        <dbReference type="ARBA" id="ARBA00001964"/>
    </source>
</evidence>
<dbReference type="PANTHER" id="PTHR11516:SF60">
    <property type="entry name" value="PYRUVATE DEHYDROGENASE E1 COMPONENT SUBUNIT ALPHA"/>
    <property type="match status" value="1"/>
</dbReference>
<dbReference type="InterPro" id="IPR029061">
    <property type="entry name" value="THDP-binding"/>
</dbReference>
<evidence type="ECO:0000259" key="4">
    <source>
        <dbReference type="Pfam" id="PF00676"/>
    </source>
</evidence>
<keyword evidence="3" id="KW-0786">Thiamine pyrophosphate</keyword>
<dbReference type="EMBL" id="BARS01008073">
    <property type="protein sequence ID" value="GAF73568.1"/>
    <property type="molecule type" value="Genomic_DNA"/>
</dbReference>
<dbReference type="GO" id="GO:0004739">
    <property type="term" value="F:pyruvate dehydrogenase (acetyl-transferring) activity"/>
    <property type="evidence" value="ECO:0007669"/>
    <property type="project" value="TreeGrafter"/>
</dbReference>
<feature type="non-terminal residue" evidence="5">
    <location>
        <position position="244"/>
    </location>
</feature>
<dbReference type="SUPFAM" id="SSF52518">
    <property type="entry name" value="Thiamin diphosphate-binding fold (THDP-binding)"/>
    <property type="match status" value="1"/>
</dbReference>
<evidence type="ECO:0000256" key="3">
    <source>
        <dbReference type="ARBA" id="ARBA00023052"/>
    </source>
</evidence>
<accession>X0RXQ1</accession>
<protein>
    <recommendedName>
        <fullName evidence="4">Dehydrogenase E1 component domain-containing protein</fullName>
    </recommendedName>
</protein>
<evidence type="ECO:0000256" key="2">
    <source>
        <dbReference type="ARBA" id="ARBA00023002"/>
    </source>
</evidence>
<dbReference type="AlphaFoldDB" id="X0RXQ1"/>
<evidence type="ECO:0000313" key="5">
    <source>
        <dbReference type="EMBL" id="GAF73568.1"/>
    </source>
</evidence>
<proteinExistence type="predicted"/>
<keyword evidence="2" id="KW-0560">Oxidoreductase</keyword>
<gene>
    <name evidence="5" type="ORF">S01H1_15470</name>
</gene>
<sequence length="244" mass="26917">MPKSIFINPNEVRKPQILKIKDIPVNQYKSDIKKEIKNFGKKKLLKIYYDMLIIREFESLLNSIKTQGSYEGIEYDHKGPAHLSIGQEAAAVGQCIPLAIEDFIFGSHRSHGEVLAKCFSAIDELEENELLKIMKSYMDGACLKVVEKEHKGNIKSLAQDFVLYGVLAEIFGRANGFNKGLGGSMHIFFAPFGSMPNNAIVGGAADISVGAALFKRINRKPGMVICNIGDGSMSCGPVWEAMML</sequence>
<name>X0RXQ1_9ZZZZ</name>
<dbReference type="Gene3D" id="3.40.50.970">
    <property type="match status" value="1"/>
</dbReference>
<dbReference type="Pfam" id="PF00676">
    <property type="entry name" value="E1_dh"/>
    <property type="match status" value="1"/>
</dbReference>
<dbReference type="GO" id="GO:0006086">
    <property type="term" value="P:pyruvate decarboxylation to acetyl-CoA"/>
    <property type="evidence" value="ECO:0007669"/>
    <property type="project" value="TreeGrafter"/>
</dbReference>
<comment type="cofactor">
    <cofactor evidence="1">
        <name>thiamine diphosphate</name>
        <dbReference type="ChEBI" id="CHEBI:58937"/>
    </cofactor>
</comment>
<dbReference type="PANTHER" id="PTHR11516">
    <property type="entry name" value="PYRUVATE DEHYDROGENASE E1 COMPONENT, ALPHA SUBUNIT BACTERIAL AND ORGANELLAR"/>
    <property type="match status" value="1"/>
</dbReference>
<comment type="caution">
    <text evidence="5">The sequence shown here is derived from an EMBL/GenBank/DDBJ whole genome shotgun (WGS) entry which is preliminary data.</text>
</comment>
<dbReference type="InterPro" id="IPR001017">
    <property type="entry name" value="DH_E1"/>
</dbReference>
<dbReference type="InterPro" id="IPR050642">
    <property type="entry name" value="PDH_E1_Alpha_Subunit"/>
</dbReference>